<proteinExistence type="predicted"/>
<dbReference type="Proteomes" id="UP001500121">
    <property type="component" value="Unassembled WGS sequence"/>
</dbReference>
<name>A0ABP8ZAT9_9MICO</name>
<protein>
    <submittedName>
        <fullName evidence="1">Uncharacterized protein</fullName>
    </submittedName>
</protein>
<comment type="caution">
    <text evidence="1">The sequence shown here is derived from an EMBL/GenBank/DDBJ whole genome shotgun (WGS) entry which is preliminary data.</text>
</comment>
<gene>
    <name evidence="1" type="ORF">GCM10025783_24900</name>
</gene>
<dbReference type="RefSeq" id="WP_345481570.1">
    <property type="nucleotide sequence ID" value="NZ_BAABLP010000005.1"/>
</dbReference>
<reference evidence="2" key="1">
    <citation type="journal article" date="2019" name="Int. J. Syst. Evol. Microbiol.">
        <title>The Global Catalogue of Microorganisms (GCM) 10K type strain sequencing project: providing services to taxonomists for standard genome sequencing and annotation.</title>
        <authorList>
            <consortium name="The Broad Institute Genomics Platform"/>
            <consortium name="The Broad Institute Genome Sequencing Center for Infectious Disease"/>
            <person name="Wu L."/>
            <person name="Ma J."/>
        </authorList>
    </citation>
    <scope>NUCLEOTIDE SEQUENCE [LARGE SCALE GENOMIC DNA]</scope>
    <source>
        <strain evidence="2">JCM 19015</strain>
    </source>
</reference>
<accession>A0ABP8ZAT9</accession>
<organism evidence="1 2">
    <name type="scientific">Amnibacterium soli</name>
    <dbReference type="NCBI Taxonomy" id="1282736"/>
    <lineage>
        <taxon>Bacteria</taxon>
        <taxon>Bacillati</taxon>
        <taxon>Actinomycetota</taxon>
        <taxon>Actinomycetes</taxon>
        <taxon>Micrococcales</taxon>
        <taxon>Microbacteriaceae</taxon>
        <taxon>Amnibacterium</taxon>
    </lineage>
</organism>
<evidence type="ECO:0000313" key="1">
    <source>
        <dbReference type="EMBL" id="GAA4751366.1"/>
    </source>
</evidence>
<sequence>MIAGGLHGGRAAVLAADRVVRVGLEQPRRPLGGAGARRELFSFDDDATGGGAR</sequence>
<dbReference type="EMBL" id="BAABLP010000005">
    <property type="protein sequence ID" value="GAA4751366.1"/>
    <property type="molecule type" value="Genomic_DNA"/>
</dbReference>
<evidence type="ECO:0000313" key="2">
    <source>
        <dbReference type="Proteomes" id="UP001500121"/>
    </source>
</evidence>
<keyword evidence="2" id="KW-1185">Reference proteome</keyword>